<feature type="transmembrane region" description="Helical" evidence="1">
    <location>
        <begin position="444"/>
        <end position="465"/>
    </location>
</feature>
<keyword evidence="5" id="KW-1185">Reference proteome</keyword>
<dbReference type="InterPro" id="IPR013783">
    <property type="entry name" value="Ig-like_fold"/>
</dbReference>
<proteinExistence type="predicted"/>
<evidence type="ECO:0000259" key="2">
    <source>
        <dbReference type="PROSITE" id="PS50191"/>
    </source>
</evidence>
<dbReference type="InterPro" id="IPR036865">
    <property type="entry name" value="CRAL-TRIO_dom_sf"/>
</dbReference>
<dbReference type="Gene3D" id="2.60.40.10">
    <property type="entry name" value="Immunoglobulins"/>
    <property type="match status" value="1"/>
</dbReference>
<dbReference type="InterPro" id="IPR001251">
    <property type="entry name" value="CRAL-TRIO_dom"/>
</dbReference>
<accession>A0A8I6RHE5</accession>
<evidence type="ECO:0000259" key="3">
    <source>
        <dbReference type="PROSITE" id="PS50202"/>
    </source>
</evidence>
<dbReference type="SUPFAM" id="SSF49354">
    <property type="entry name" value="PapD-like"/>
    <property type="match status" value="1"/>
</dbReference>
<dbReference type="EnsemblMetazoa" id="XM_014388482.2">
    <property type="protein sequence ID" value="XP_014243968.1"/>
    <property type="gene ID" value="LOC106663562"/>
</dbReference>
<dbReference type="CDD" id="cd00170">
    <property type="entry name" value="SEC14"/>
    <property type="match status" value="1"/>
</dbReference>
<dbReference type="PROSITE" id="PS50191">
    <property type="entry name" value="CRAL_TRIO"/>
    <property type="match status" value="1"/>
</dbReference>
<dbReference type="GO" id="GO:0012505">
    <property type="term" value="C:endomembrane system"/>
    <property type="evidence" value="ECO:0007669"/>
    <property type="project" value="TreeGrafter"/>
</dbReference>
<dbReference type="Proteomes" id="UP000494040">
    <property type="component" value="Unassembled WGS sequence"/>
</dbReference>
<sequence length="466" mass="53651">MTAELRAQFLEKVQEEHRDFHPKDVARVNTDDAWLKRFLTHHDHVMESALNMLLETCEWRKNNKVNDLNENTVRRDYLEEGSLFIHNKDKDGKPLLIFKCCKHVKGQKDFEELKKCVIYWFERAERCENADQITIFFDMTNSGMANMDMEYTKYLINLCKQYYPNFLNYILIFEMPWILNATFKIIKSWLPTKAVQKIKFVTKSSLDEYVDKSQSLKIWGGIDPYSFTLIPMDQVKMEDNKKKVHFADGSPLSESSPASFGDATHEELTKTSRLAITPSDAIVFKSEWKEISAVINVKNTSDVPVTYKVKTTSPEKFKVRQGLGMLPVGGEVIIEITLIAGYTSANIVRDKFLILNFPLDSEVPSTSLNECWRSCDTKKLEQHFLKCKVASLTQSLNGTASSLLTSEDLPSPARTDIEEKIAQLLISMNHVTECCCQLKLDIRFLQRIVVFLTCTTLCFGMLLCYR</sequence>
<dbReference type="PROSITE" id="PS50202">
    <property type="entry name" value="MSP"/>
    <property type="match status" value="1"/>
</dbReference>
<dbReference type="SUPFAM" id="SSF46938">
    <property type="entry name" value="CRAL/TRIO N-terminal domain"/>
    <property type="match status" value="1"/>
</dbReference>
<feature type="domain" description="CRAL-TRIO" evidence="2">
    <location>
        <begin position="70"/>
        <end position="227"/>
    </location>
</feature>
<keyword evidence="1" id="KW-0812">Transmembrane</keyword>
<keyword evidence="1" id="KW-0472">Membrane</keyword>
<dbReference type="OrthoDB" id="75724at2759"/>
<dbReference type="Pfam" id="PF00650">
    <property type="entry name" value="CRAL_TRIO"/>
    <property type="match status" value="1"/>
</dbReference>
<dbReference type="AlphaFoldDB" id="A0A8I6RHE5"/>
<dbReference type="GO" id="GO:0140284">
    <property type="term" value="C:endoplasmic reticulum-endosome membrane contact site"/>
    <property type="evidence" value="ECO:0007669"/>
    <property type="project" value="TreeGrafter"/>
</dbReference>
<dbReference type="PANTHER" id="PTHR46384">
    <property type="entry name" value="MOTILE SPERM DOMAIN-CONTAINING PROTEIN 2"/>
    <property type="match status" value="1"/>
</dbReference>
<dbReference type="Gene3D" id="3.40.525.10">
    <property type="entry name" value="CRAL-TRIO lipid binding domain"/>
    <property type="match status" value="1"/>
</dbReference>
<dbReference type="PANTHER" id="PTHR46384:SF1">
    <property type="entry name" value="MOTILE SPERM DOMAIN-CONTAINING PROTEIN 2"/>
    <property type="match status" value="1"/>
</dbReference>
<dbReference type="SUPFAM" id="SSF52087">
    <property type="entry name" value="CRAL/TRIO domain"/>
    <property type="match status" value="1"/>
</dbReference>
<keyword evidence="1" id="KW-1133">Transmembrane helix</keyword>
<evidence type="ECO:0000313" key="5">
    <source>
        <dbReference type="Proteomes" id="UP000494040"/>
    </source>
</evidence>
<feature type="domain" description="MSP" evidence="3">
    <location>
        <begin position="273"/>
        <end position="390"/>
    </location>
</feature>
<dbReference type="RefSeq" id="XP_014243968.1">
    <property type="nucleotide sequence ID" value="XM_014388482.2"/>
</dbReference>
<dbReference type="SMART" id="SM00516">
    <property type="entry name" value="SEC14"/>
    <property type="match status" value="1"/>
</dbReference>
<reference evidence="4" key="1">
    <citation type="submission" date="2022-01" db="UniProtKB">
        <authorList>
            <consortium name="EnsemblMetazoa"/>
        </authorList>
    </citation>
    <scope>IDENTIFICATION</scope>
</reference>
<dbReference type="InterPro" id="IPR000535">
    <property type="entry name" value="MSP_dom"/>
</dbReference>
<dbReference type="GeneID" id="106663562"/>
<dbReference type="InterPro" id="IPR053012">
    <property type="entry name" value="ER-organelle_contact"/>
</dbReference>
<evidence type="ECO:0000256" key="1">
    <source>
        <dbReference type="SAM" id="Phobius"/>
    </source>
</evidence>
<dbReference type="InterPro" id="IPR036273">
    <property type="entry name" value="CRAL/TRIO_N_dom_sf"/>
</dbReference>
<evidence type="ECO:0008006" key="6">
    <source>
        <dbReference type="Google" id="ProtNLM"/>
    </source>
</evidence>
<organism evidence="4 5">
    <name type="scientific">Cimex lectularius</name>
    <name type="common">Bed bug</name>
    <name type="synonym">Acanthia lectularia</name>
    <dbReference type="NCBI Taxonomy" id="79782"/>
    <lineage>
        <taxon>Eukaryota</taxon>
        <taxon>Metazoa</taxon>
        <taxon>Ecdysozoa</taxon>
        <taxon>Arthropoda</taxon>
        <taxon>Hexapoda</taxon>
        <taxon>Insecta</taxon>
        <taxon>Pterygota</taxon>
        <taxon>Neoptera</taxon>
        <taxon>Paraneoptera</taxon>
        <taxon>Hemiptera</taxon>
        <taxon>Heteroptera</taxon>
        <taxon>Panheteroptera</taxon>
        <taxon>Cimicomorpha</taxon>
        <taxon>Cimicidae</taxon>
        <taxon>Cimex</taxon>
    </lineage>
</organism>
<dbReference type="Pfam" id="PF00635">
    <property type="entry name" value="Motile_Sperm"/>
    <property type="match status" value="1"/>
</dbReference>
<evidence type="ECO:0000313" key="4">
    <source>
        <dbReference type="EnsemblMetazoa" id="XP_014243968.1"/>
    </source>
</evidence>
<name>A0A8I6RHE5_CIMLE</name>
<dbReference type="InterPro" id="IPR008962">
    <property type="entry name" value="PapD-like_sf"/>
</dbReference>
<protein>
    <recommendedName>
        <fullName evidence="6">Motile sperm domain-containing protein 2</fullName>
    </recommendedName>
</protein>